<keyword evidence="2" id="KW-1185">Reference proteome</keyword>
<gene>
    <name evidence="1" type="ORF">QVD17_14290</name>
</gene>
<accession>A0AAD8P2K1</accession>
<evidence type="ECO:0000313" key="2">
    <source>
        <dbReference type="Proteomes" id="UP001229421"/>
    </source>
</evidence>
<protein>
    <submittedName>
        <fullName evidence="1">Uncharacterized protein</fullName>
    </submittedName>
</protein>
<dbReference type="EMBL" id="JAUHHV010000003">
    <property type="protein sequence ID" value="KAK1431073.1"/>
    <property type="molecule type" value="Genomic_DNA"/>
</dbReference>
<dbReference type="Proteomes" id="UP001229421">
    <property type="component" value="Unassembled WGS sequence"/>
</dbReference>
<proteinExistence type="predicted"/>
<comment type="caution">
    <text evidence="1">The sequence shown here is derived from an EMBL/GenBank/DDBJ whole genome shotgun (WGS) entry which is preliminary data.</text>
</comment>
<evidence type="ECO:0000313" key="1">
    <source>
        <dbReference type="EMBL" id="KAK1431073.1"/>
    </source>
</evidence>
<dbReference type="AlphaFoldDB" id="A0AAD8P2K1"/>
<name>A0AAD8P2K1_TARER</name>
<organism evidence="1 2">
    <name type="scientific">Tagetes erecta</name>
    <name type="common">African marigold</name>
    <dbReference type="NCBI Taxonomy" id="13708"/>
    <lineage>
        <taxon>Eukaryota</taxon>
        <taxon>Viridiplantae</taxon>
        <taxon>Streptophyta</taxon>
        <taxon>Embryophyta</taxon>
        <taxon>Tracheophyta</taxon>
        <taxon>Spermatophyta</taxon>
        <taxon>Magnoliopsida</taxon>
        <taxon>eudicotyledons</taxon>
        <taxon>Gunneridae</taxon>
        <taxon>Pentapetalae</taxon>
        <taxon>asterids</taxon>
        <taxon>campanulids</taxon>
        <taxon>Asterales</taxon>
        <taxon>Asteraceae</taxon>
        <taxon>Asteroideae</taxon>
        <taxon>Heliantheae alliance</taxon>
        <taxon>Tageteae</taxon>
        <taxon>Tagetes</taxon>
    </lineage>
</organism>
<sequence length="125" mass="13972">MTLLTLLHKFVSLRPVNHLALNDSDFAKQPPTIISFTNSKSQTPSKTKTPYRECISDKHRRLSTSRVVHPASRGCITAYGGPLALMAETKDVPVKGSKDQVKRIVLLETAVTYATTLQYLLRIDY</sequence>
<reference evidence="1" key="1">
    <citation type="journal article" date="2023" name="bioRxiv">
        <title>Improved chromosome-level genome assembly for marigold (Tagetes erecta).</title>
        <authorList>
            <person name="Jiang F."/>
            <person name="Yuan L."/>
            <person name="Wang S."/>
            <person name="Wang H."/>
            <person name="Xu D."/>
            <person name="Wang A."/>
            <person name="Fan W."/>
        </authorList>
    </citation>
    <scope>NUCLEOTIDE SEQUENCE</scope>
    <source>
        <strain evidence="1">WSJ</strain>
        <tissue evidence="1">Leaf</tissue>
    </source>
</reference>